<feature type="region of interest" description="Disordered" evidence="1">
    <location>
        <begin position="216"/>
        <end position="293"/>
    </location>
</feature>
<evidence type="ECO:0000313" key="2">
    <source>
        <dbReference type="EMBL" id="ORX34145.1"/>
    </source>
</evidence>
<dbReference type="Proteomes" id="UP000193218">
    <property type="component" value="Unassembled WGS sequence"/>
</dbReference>
<feature type="compositionally biased region" description="Polar residues" evidence="1">
    <location>
        <begin position="764"/>
        <end position="776"/>
    </location>
</feature>
<dbReference type="OrthoDB" id="2499658at2759"/>
<feature type="region of interest" description="Disordered" evidence="1">
    <location>
        <begin position="388"/>
        <end position="410"/>
    </location>
</feature>
<feature type="region of interest" description="Disordered" evidence="1">
    <location>
        <begin position="582"/>
        <end position="605"/>
    </location>
</feature>
<organism evidence="2 3">
    <name type="scientific">Kockovaella imperatae</name>
    <dbReference type="NCBI Taxonomy" id="4999"/>
    <lineage>
        <taxon>Eukaryota</taxon>
        <taxon>Fungi</taxon>
        <taxon>Dikarya</taxon>
        <taxon>Basidiomycota</taxon>
        <taxon>Agaricomycotina</taxon>
        <taxon>Tremellomycetes</taxon>
        <taxon>Tremellales</taxon>
        <taxon>Cuniculitremaceae</taxon>
        <taxon>Kockovaella</taxon>
    </lineage>
</organism>
<feature type="compositionally biased region" description="Polar residues" evidence="1">
    <location>
        <begin position="224"/>
        <end position="255"/>
    </location>
</feature>
<gene>
    <name evidence="2" type="ORF">BD324DRAFT_636845</name>
</gene>
<evidence type="ECO:0000313" key="3">
    <source>
        <dbReference type="Proteomes" id="UP000193218"/>
    </source>
</evidence>
<comment type="caution">
    <text evidence="2">The sequence shown here is derived from an EMBL/GenBank/DDBJ whole genome shotgun (WGS) entry which is preliminary data.</text>
</comment>
<proteinExistence type="predicted"/>
<feature type="compositionally biased region" description="Low complexity" evidence="1">
    <location>
        <begin position="63"/>
        <end position="80"/>
    </location>
</feature>
<dbReference type="STRING" id="4999.A0A1Y1UAN8"/>
<feature type="region of interest" description="Disordered" evidence="1">
    <location>
        <begin position="63"/>
        <end position="89"/>
    </location>
</feature>
<feature type="region of interest" description="Disordered" evidence="1">
    <location>
        <begin position="816"/>
        <end position="839"/>
    </location>
</feature>
<accession>A0A1Y1UAN8</accession>
<feature type="compositionally biased region" description="Basic and acidic residues" evidence="1">
    <location>
        <begin position="886"/>
        <end position="898"/>
    </location>
</feature>
<feature type="compositionally biased region" description="Acidic residues" evidence="1">
    <location>
        <begin position="390"/>
        <end position="401"/>
    </location>
</feature>
<feature type="region of interest" description="Disordered" evidence="1">
    <location>
        <begin position="872"/>
        <end position="915"/>
    </location>
</feature>
<dbReference type="AlphaFoldDB" id="A0A1Y1UAN8"/>
<dbReference type="GeneID" id="33558747"/>
<evidence type="ECO:0000256" key="1">
    <source>
        <dbReference type="SAM" id="MobiDB-lite"/>
    </source>
</evidence>
<evidence type="ECO:0008006" key="4">
    <source>
        <dbReference type="Google" id="ProtNLM"/>
    </source>
</evidence>
<reference evidence="2 3" key="1">
    <citation type="submission" date="2017-03" db="EMBL/GenBank/DDBJ databases">
        <title>Widespread Adenine N6-methylation of Active Genes in Fungi.</title>
        <authorList>
            <consortium name="DOE Joint Genome Institute"/>
            <person name="Mondo S.J."/>
            <person name="Dannebaum R.O."/>
            <person name="Kuo R.C."/>
            <person name="Louie K.B."/>
            <person name="Bewick A.J."/>
            <person name="Labutti K."/>
            <person name="Haridas S."/>
            <person name="Kuo A."/>
            <person name="Salamov A."/>
            <person name="Ahrendt S.R."/>
            <person name="Lau R."/>
            <person name="Bowen B.P."/>
            <person name="Lipzen A."/>
            <person name="Sullivan W."/>
            <person name="Andreopoulos W.B."/>
            <person name="Clum A."/>
            <person name="Lindquist E."/>
            <person name="Daum C."/>
            <person name="Northen T.R."/>
            <person name="Ramamoorthy G."/>
            <person name="Schmitz R.J."/>
            <person name="Gryganskyi A."/>
            <person name="Culley D."/>
            <person name="Magnuson J."/>
            <person name="James T.Y."/>
            <person name="O'Malley M.A."/>
            <person name="Stajich J.E."/>
            <person name="Spatafora J.W."/>
            <person name="Visel A."/>
            <person name="Grigoriev I.V."/>
        </authorList>
    </citation>
    <scope>NUCLEOTIDE SEQUENCE [LARGE SCALE GENOMIC DNA]</scope>
    <source>
        <strain evidence="2 3">NRRL Y-17943</strain>
    </source>
</reference>
<dbReference type="EMBL" id="NBSH01000015">
    <property type="protein sequence ID" value="ORX34145.1"/>
    <property type="molecule type" value="Genomic_DNA"/>
</dbReference>
<name>A0A1Y1UAN8_9TREE</name>
<dbReference type="InParanoid" id="A0A1Y1UAN8"/>
<feature type="region of interest" description="Disordered" evidence="1">
    <location>
        <begin position="740"/>
        <end position="776"/>
    </location>
</feature>
<protein>
    <recommendedName>
        <fullName evidence="4">Integrase zinc-binding domain-containing protein</fullName>
    </recommendedName>
</protein>
<keyword evidence="3" id="KW-1185">Reference proteome</keyword>
<dbReference type="RefSeq" id="XP_021868423.1">
    <property type="nucleotide sequence ID" value="XM_022016938.1"/>
</dbReference>
<sequence length="915" mass="100124">MSQLPQIDFDAMLRQTYTDNGRRWSYPVIAPHDPLHQQPVNPDAMNPFMLPQASQLLGIPQSHAMAPSPSPAISQSSFQSTPHLPDHSQIRCQSNQYNGAVTSQAGLPRQPDYQSNFVPAFAPQRPPMAASAGAIDMTSFDALGFPSTQEQIGHPMIQPRSMASAFTDFDISCLMTQAASASALNISGYPQTDPSSQTVATNQQIPFWADAGVQHGHPFGVGNHSPTERFQMSGSSSIGFPSQIQSSTQCQNITPPSGGGFGASSQSRKKPYDRPTTSSAGSRGSPLSRARKWEQGRQWGYGKHPDNHIPRPSELLSGPFHRAWQSEQPLSPTVDDLDCPDHLDLLPYCRPPVASDYPEPLKNTQEEFLPTRYDVAKILYNYLERPDRDISDEDSGEDTSPLDESTEKALIKKREARRKTIFTQKSYERKIAAVMEEDNGVRAKGSRNSKESGTAKKFEVVAVDHEPVLLWDGKPVATVENFWEILKYCHENCKHGGRDKTHTEVQGFFSLIPKDIINGYVKKCQYCRKKPTSTAPEASYERIRMLSLVCEDKPENQGQKFDLNTAKAMAMKHAGYIPVTSAQKRQKLKSAPNSASKGRKGKNPVAHQVGELNRPITGAVIDYAPAPGPSYGVHQQVAAWQQVNDVQPIPAACTSSMADPFTFPSVDHSMFPFIDPFQQQNGLASHGEAFHVDRAEAGPSLMSSRSSMDTMSSTEALTTSAFTVEEDEWHRQWVNKQVQETVEQSATEKGSFEATANLPRVSQPEGSASLGPSPNSMDFDRFVCHIGQYWDGEIPPEVVEKILATPDEEALDASGRIGDAEQGGGAGPQPSQSGAQTSEISCHSEMALAEPTEEELAAALSSLNSMEPDQSFDSLFLDTSGVEAAPMEHRGSEWDGHKISTRSELPPQFPAGAVL</sequence>